<dbReference type="AlphaFoldDB" id="A0A9P7QLN2"/>
<accession>A0A9P7QLN2</accession>
<proteinExistence type="predicted"/>
<dbReference type="Proteomes" id="UP000707071">
    <property type="component" value="Unassembled WGS sequence"/>
</dbReference>
<feature type="region of interest" description="Disordered" evidence="1">
    <location>
        <begin position="1"/>
        <end position="34"/>
    </location>
</feature>
<gene>
    <name evidence="2" type="ORF">E4U09_007892</name>
</gene>
<feature type="compositionally biased region" description="Polar residues" evidence="1">
    <location>
        <begin position="9"/>
        <end position="23"/>
    </location>
</feature>
<feature type="region of interest" description="Disordered" evidence="1">
    <location>
        <begin position="118"/>
        <end position="137"/>
    </location>
</feature>
<organism evidence="2 3">
    <name type="scientific">Claviceps aff. purpurea</name>
    <dbReference type="NCBI Taxonomy" id="1967640"/>
    <lineage>
        <taxon>Eukaryota</taxon>
        <taxon>Fungi</taxon>
        <taxon>Dikarya</taxon>
        <taxon>Ascomycota</taxon>
        <taxon>Pezizomycotina</taxon>
        <taxon>Sordariomycetes</taxon>
        <taxon>Hypocreomycetidae</taxon>
        <taxon>Hypocreales</taxon>
        <taxon>Clavicipitaceae</taxon>
        <taxon>Claviceps</taxon>
    </lineage>
</organism>
<evidence type="ECO:0000313" key="3">
    <source>
        <dbReference type="Proteomes" id="UP000707071"/>
    </source>
</evidence>
<evidence type="ECO:0000313" key="2">
    <source>
        <dbReference type="EMBL" id="KAG6299663.1"/>
    </source>
</evidence>
<evidence type="ECO:0000256" key="1">
    <source>
        <dbReference type="SAM" id="MobiDB-lite"/>
    </source>
</evidence>
<name>A0A9P7QLN2_9HYPO</name>
<sequence length="137" mass="15532">MQPLENIDPTAQGTPEVITSTPLKQKKGPKKQRHVDRIYTPSKPVTRVERSYSVRKRETVLTYLAHHRIYDPGNRLSPAGGYRAPFAREASKMFNIPVSTIQSWWNCRDKEKFERVMPSTTCATTDPSPAQSQSVSS</sequence>
<feature type="compositionally biased region" description="Basic residues" evidence="1">
    <location>
        <begin position="24"/>
        <end position="34"/>
    </location>
</feature>
<protein>
    <submittedName>
        <fullName evidence="2">Uncharacterized protein</fullName>
    </submittedName>
</protein>
<comment type="caution">
    <text evidence="2">The sequence shown here is derived from an EMBL/GenBank/DDBJ whole genome shotgun (WGS) entry which is preliminary data.</text>
</comment>
<reference evidence="2 3" key="1">
    <citation type="journal article" date="2020" name="bioRxiv">
        <title>Whole genome comparisons of ergot fungi reveals the divergence and evolution of species within the genus Claviceps are the result of varying mechanisms driving genome evolution and host range expansion.</title>
        <authorList>
            <person name="Wyka S.A."/>
            <person name="Mondo S.J."/>
            <person name="Liu M."/>
            <person name="Dettman J."/>
            <person name="Nalam V."/>
            <person name="Broders K.D."/>
        </authorList>
    </citation>
    <scope>NUCLEOTIDE SEQUENCE [LARGE SCALE GENOMIC DNA]</scope>
    <source>
        <strain evidence="2 3">Clav52</strain>
    </source>
</reference>
<dbReference type="EMBL" id="SRRH01000087">
    <property type="protein sequence ID" value="KAG6299663.1"/>
    <property type="molecule type" value="Genomic_DNA"/>
</dbReference>
<keyword evidence="3" id="KW-1185">Reference proteome</keyword>